<comment type="caution">
    <text evidence="1">The sequence shown here is derived from an EMBL/GenBank/DDBJ whole genome shotgun (WGS) entry which is preliminary data.</text>
</comment>
<name>A0ABU8IX01_9BURK</name>
<accession>A0ABU8IX01</accession>
<proteinExistence type="predicted"/>
<organism evidence="1 2">
    <name type="scientific">Paraburkholderia bengalensis</name>
    <dbReference type="NCBI Taxonomy" id="2747562"/>
    <lineage>
        <taxon>Bacteria</taxon>
        <taxon>Pseudomonadati</taxon>
        <taxon>Pseudomonadota</taxon>
        <taxon>Betaproteobacteria</taxon>
        <taxon>Burkholderiales</taxon>
        <taxon>Burkholderiaceae</taxon>
        <taxon>Paraburkholderia</taxon>
    </lineage>
</organism>
<dbReference type="RefSeq" id="WP_336599948.1">
    <property type="nucleotide sequence ID" value="NZ_JACFYJ010000041.1"/>
</dbReference>
<evidence type="ECO:0000313" key="2">
    <source>
        <dbReference type="Proteomes" id="UP001386437"/>
    </source>
</evidence>
<gene>
    <name evidence="1" type="ORF">H3V53_22990</name>
</gene>
<evidence type="ECO:0000313" key="1">
    <source>
        <dbReference type="EMBL" id="MEI5999969.1"/>
    </source>
</evidence>
<dbReference type="EMBL" id="JACFYJ010000041">
    <property type="protein sequence ID" value="MEI5999969.1"/>
    <property type="molecule type" value="Genomic_DNA"/>
</dbReference>
<protein>
    <submittedName>
        <fullName evidence="1">Uncharacterized protein</fullName>
    </submittedName>
</protein>
<reference evidence="1 2" key="1">
    <citation type="journal article" date="2022" name="Arch. Microbiol.">
        <title>Paraburkholderia bengalensis sp. nov. isolated from roots of Oryza sativa, IR64.</title>
        <authorList>
            <person name="Nag P."/>
            <person name="Mondal N."/>
            <person name="Sarkar J."/>
            <person name="Das S."/>
        </authorList>
    </citation>
    <scope>NUCLEOTIDE SEQUENCE [LARGE SCALE GENOMIC DNA]</scope>
    <source>
        <strain evidence="1 2">IR64_4_BI</strain>
    </source>
</reference>
<keyword evidence="2" id="KW-1185">Reference proteome</keyword>
<dbReference type="Proteomes" id="UP001386437">
    <property type="component" value="Unassembled WGS sequence"/>
</dbReference>
<sequence>MIRSIVGINSFITVSTNRLFPTEILFIAARAKLHDSESEHRARRFKRGATGMSFAWLITASV</sequence>